<sequence>MPSLTRRSGLLTATVAAGLVASVALAGCSPTPTPSKTPAASAHATKTPTTSATPLPAVTPTAPPTPVGITCDQVLTLDQLYAYNPNFGADPGYAPQDGSLEKKIAGWEGVACAWKNQTSGDVVQIAIAKPPSDALESLKNAAITAAKPVPTYGVPPQVEGYFKAGDAGQVQIFRGPYWIVAESVAFFEPGDAAPLMGSVLGNLPAS</sequence>
<evidence type="ECO:0000256" key="2">
    <source>
        <dbReference type="SAM" id="SignalP"/>
    </source>
</evidence>
<protein>
    <recommendedName>
        <fullName evidence="5">Iron ABC transporter ATP-binding protein</fullName>
    </recommendedName>
</protein>
<feature type="region of interest" description="Disordered" evidence="1">
    <location>
        <begin position="30"/>
        <end position="64"/>
    </location>
</feature>
<keyword evidence="4" id="KW-1185">Reference proteome</keyword>
<dbReference type="PROSITE" id="PS51318">
    <property type="entry name" value="TAT"/>
    <property type="match status" value="1"/>
</dbReference>
<dbReference type="RefSeq" id="WP_179454221.1">
    <property type="nucleotide sequence ID" value="NZ_BAAAPX010000001.1"/>
</dbReference>
<feature type="signal peptide" evidence="2">
    <location>
        <begin position="1"/>
        <end position="26"/>
    </location>
</feature>
<dbReference type="Proteomes" id="UP000589620">
    <property type="component" value="Unassembled WGS sequence"/>
</dbReference>
<name>A0A852SVY3_9MICO</name>
<feature type="chain" id="PRO_5033043301" description="Iron ABC transporter ATP-binding protein" evidence="2">
    <location>
        <begin position="27"/>
        <end position="206"/>
    </location>
</feature>
<dbReference type="EMBL" id="JACCBJ010000001">
    <property type="protein sequence ID" value="NYD72862.1"/>
    <property type="molecule type" value="Genomic_DNA"/>
</dbReference>
<comment type="caution">
    <text evidence="3">The sequence shown here is derived from an EMBL/GenBank/DDBJ whole genome shotgun (WGS) entry which is preliminary data.</text>
</comment>
<dbReference type="AlphaFoldDB" id="A0A852SVY3"/>
<proteinExistence type="predicted"/>
<gene>
    <name evidence="3" type="ORF">BJ963_000381</name>
</gene>
<accession>A0A852SVY3</accession>
<dbReference type="PROSITE" id="PS51257">
    <property type="entry name" value="PROKAR_LIPOPROTEIN"/>
    <property type="match status" value="1"/>
</dbReference>
<evidence type="ECO:0000313" key="3">
    <source>
        <dbReference type="EMBL" id="NYD72862.1"/>
    </source>
</evidence>
<reference evidence="3 4" key="1">
    <citation type="submission" date="2020-07" db="EMBL/GenBank/DDBJ databases">
        <title>Sequencing the genomes of 1000 actinobacteria strains.</title>
        <authorList>
            <person name="Klenk H.-P."/>
        </authorList>
    </citation>
    <scope>NUCLEOTIDE SEQUENCE [LARGE SCALE GENOMIC DNA]</scope>
    <source>
        <strain evidence="3 4">DSM 23871</strain>
    </source>
</reference>
<feature type="compositionally biased region" description="Low complexity" evidence="1">
    <location>
        <begin position="30"/>
        <end position="60"/>
    </location>
</feature>
<evidence type="ECO:0000313" key="4">
    <source>
        <dbReference type="Proteomes" id="UP000589620"/>
    </source>
</evidence>
<dbReference type="InterPro" id="IPR006311">
    <property type="entry name" value="TAT_signal"/>
</dbReference>
<evidence type="ECO:0000256" key="1">
    <source>
        <dbReference type="SAM" id="MobiDB-lite"/>
    </source>
</evidence>
<evidence type="ECO:0008006" key="5">
    <source>
        <dbReference type="Google" id="ProtNLM"/>
    </source>
</evidence>
<keyword evidence="2" id="KW-0732">Signal</keyword>
<organism evidence="3 4">
    <name type="scientific">Leifsonia soli</name>
    <dbReference type="NCBI Taxonomy" id="582665"/>
    <lineage>
        <taxon>Bacteria</taxon>
        <taxon>Bacillati</taxon>
        <taxon>Actinomycetota</taxon>
        <taxon>Actinomycetes</taxon>
        <taxon>Micrococcales</taxon>
        <taxon>Microbacteriaceae</taxon>
        <taxon>Leifsonia</taxon>
    </lineage>
</organism>